<keyword evidence="2" id="KW-1185">Reference proteome</keyword>
<accession>W8W0A6</accession>
<gene>
    <name evidence="1" type="ORF">NMS_1982</name>
</gene>
<protein>
    <submittedName>
        <fullName evidence="1">Uncharacterized protein</fullName>
    </submittedName>
</protein>
<proteinExistence type="predicted"/>
<sequence length="46" mass="5141">MALFFDAAGKASAGNEGSNVFRMAVDFHLLIGFKRCKDIKEIENYD</sequence>
<dbReference type="HOGENOM" id="CLU_3186475_0_0_10"/>
<dbReference type="EMBL" id="AP014548">
    <property type="protein sequence ID" value="BAO55991.1"/>
    <property type="molecule type" value="Genomic_DNA"/>
</dbReference>
<dbReference type="Proteomes" id="UP000031760">
    <property type="component" value="Chromosome"/>
</dbReference>
<name>W8W0A6_9FLAO</name>
<organism evidence="1 2">
    <name type="scientific">Nonlabens marinus S1-08</name>
    <dbReference type="NCBI Taxonomy" id="1454201"/>
    <lineage>
        <taxon>Bacteria</taxon>
        <taxon>Pseudomonadati</taxon>
        <taxon>Bacteroidota</taxon>
        <taxon>Flavobacteriia</taxon>
        <taxon>Flavobacteriales</taxon>
        <taxon>Flavobacteriaceae</taxon>
        <taxon>Nonlabens</taxon>
    </lineage>
</organism>
<reference evidence="1 2" key="1">
    <citation type="journal article" date="2014" name="Proc. Natl. Acad. Sci. U.S.A.">
        <title>Functional characterization of flavobacteria rhodopsins reveals a unique class of light-driven chloride pump in bacteria.</title>
        <authorList>
            <person name="Yoshizawa S."/>
            <person name="Kumagai Y."/>
            <person name="Kim H."/>
            <person name="Ogura Y."/>
            <person name="Hayashi T."/>
            <person name="Iwasaki W."/>
            <person name="DeLong E.F."/>
            <person name="Kogure K."/>
        </authorList>
    </citation>
    <scope>NUCLEOTIDE SEQUENCE [LARGE SCALE GENOMIC DNA]</scope>
    <source>
        <strain evidence="1 2">S1-08</strain>
    </source>
</reference>
<evidence type="ECO:0000313" key="1">
    <source>
        <dbReference type="EMBL" id="BAO55991.1"/>
    </source>
</evidence>
<evidence type="ECO:0000313" key="2">
    <source>
        <dbReference type="Proteomes" id="UP000031760"/>
    </source>
</evidence>
<dbReference type="AlphaFoldDB" id="W8W0A6"/>
<dbReference type="KEGG" id="nmf:NMS_1982"/>